<proteinExistence type="inferred from homology"/>
<feature type="transmembrane region" description="Helical" evidence="9">
    <location>
        <begin position="614"/>
        <end position="641"/>
    </location>
</feature>
<dbReference type="InterPro" id="IPR013525">
    <property type="entry name" value="ABC2_TM"/>
</dbReference>
<sequence length="2157" mass="244363">MLPLWKQLMLLMWKSIQIRKRQKTWLAVELLLPILLFGHYDAKAFPSAGIMPFLQSYLCSFTNPCFKSPTTGDDTAKISSERRRQSIIVTIARSIAEMCVAIGTEPIKWANLSDSIISLVDIFAHFTPNVFQKPIPLVSFFNSTDETIEFFKSTLNISDELFVSLSHSQITPLHALKTIKEISFLASSRSFTLRKVSMLCKLMRRTVSSAYATDIFHSDLLCEQLGSKALQNVTQFNANKNAMILKALHNYLKFALANNISMEYEELLNIFNRLRSIWNDRVIRKFISVLSFIDFSNYTSIISALHCGNNPYGQSSDETKFFPDAAATAVYNADKDKIYNFLRHVTPRHSEQHDKKRFCGSIPIHSDGNCSFLEGAALSQLMPLINGYILLAPASPVVKAFAEKISEPLRWASLLQSSIIDFNRLAAPLQDALFESKLRPASQNIIKLLKLLEKSGILSSDLVSSLSSTLSDMFSVSSHPSSLLIRIRFITLKLEEILQCFSFDRFVVVSDEEEMIDRALCLMDYKQYMSGIVFLHINEKSTKFPLVITYKIRHPPDYIDCNNKTINGFIWSSDITFLQEATNKILIENTTDRKYSTGLFAQQEPYKCVEIDKFFILNFLGLFVILSWMVPTALLVKNIVYEKEMGLKEMMRIMGLSDSIHWISWSLHSFILTFISLLFISILLKYGGLLPVTDFLVLIIYFSFFSVACIAQCIFISTLFSRTNIASASTAGLFFLLFFPYQISFRTQSLTFLLFPQTAVAYGFEMIYLADNNYITDWSSLLSIHVSGLRITLLTVLIAFAMDTFIYIFLAWYINTVFPGTYGVPQPFYFFLTTRYWFGDEYVMRSVLDPDSTTSFEASDNYEQEPIDLKLTVDICNLVKVYGNRTKALDGLNMRFYESQITALLGHNGAGKTTIVSILTGLSQPTSGTMFVYGLNIQKYMRTIRRFIGVCPQYNILFDKLTVIEQLKFYGALKGIPSDRLNDEVDRTVEDLGFTASKNKLCSHLSGGMKRKLCIGIALIGGSKLIILDEPTADVDAHARHRTIILSTHHMDEADLLADRIAIISKGQLQVAGSPLFLKKKFGNGLYLNVLKTSHTVGVCESSLEIFLLKQTDGQCVLVEQYENEALYRLPISLTANQLKQLFEKIEKAKHELNITNYSITSPTLQQVFLQLAPAEEQALKKDYGKCCCSYLSRRLHSLLYSVNENALDNSTSASHTLSVIDHKHPSVEYVHNKASLRKQHFRTVINERLNESRRNIMIIFVEFLIPVILVFGVEVYSKFFSKHYSSYKPETAPPLELISGIYGNWTLSYFSLENQNKATKGEEYLKAMTSFPGIGVRCINHNPVSPTLDGTIYPCYINATFLTNLTLPSKLVPFNVPQKCGCDSSGWNCTTTNDFNYELNNVTLPTANIIYDVTYRNISQFRLLTCDLAVKNSFMIGGWQFAQFSTVALNDTEKSYAQIVSFMKKAAKVWKIDWQHAIANVSFFENPFKPRNRTFKDLVAVSMANFDTEENSKIWFNNKLWHSLPIFTNAYHNAILRSQSSSDPANIGILTYSHPMNYSLSSYINNIPLVRIISFRIILLLLAISLFTACFCLPLVEERVSLSKHLQMISGLTPLIYWFANFIFHTIIYLIVAVIIIVSYNIMAVDHFVIIPFYSVSLFTLLFCAGLSLISLTYLCQTLFSLPSLAYIVIGVVFFFIGANCIMIVIFLENQMLKDEALVIAYQICSVLFIALPHYNLGMAAYRLSFVGVLRMQSELYLKDINRKDQINHLPLPNPLEWHLMGKHLIALIIEFCLCLLMLLLIEYRYCLNSWMKHSEFVRTTQLIANTEESELDEDVKAEHARVDALSSEPNEDHRLIVSDVSKSYDGQTLAVRNVSFAVKNGECFGLLGVNGAGKTSLFRILTGQCESSSSLTSCGYCPQFDALNPKLTAREHLRHYSLLRGVKKEDVDMVVNWALSKLQLNPYADEIASNYSGGNKRKLSVAIALVADPPLLLLDEPSAGMDPLAQRFMWNILLALRKNKRAMVITSHSMEECEILCNRIAIMNHGQLRCVGSIQHLKHRFGEGYTLTIRLSTNESISKVQSFMETLLPVARLEAVHFLTMFYQIPNVSCTIADAYDVICKMQETIQIDDYSLSQTTLDDMFVSFVNSSSDKTAG</sequence>
<keyword evidence="8 9" id="KW-0472">Membrane</keyword>
<dbReference type="FunFam" id="3.40.50.300:FF:001253">
    <property type="entry name" value="ATP-binding cassette protein subfamily A, member 10"/>
    <property type="match status" value="1"/>
</dbReference>
<protein>
    <recommendedName>
        <fullName evidence="10">ABC transporter domain-containing protein</fullName>
    </recommendedName>
</protein>
<evidence type="ECO:0000256" key="2">
    <source>
        <dbReference type="ARBA" id="ARBA00008869"/>
    </source>
</evidence>
<evidence type="ECO:0000256" key="3">
    <source>
        <dbReference type="ARBA" id="ARBA00022448"/>
    </source>
</evidence>
<dbReference type="InterPro" id="IPR026082">
    <property type="entry name" value="ABCA"/>
</dbReference>
<name>A0A1I8F0M7_WUCBA</name>
<evidence type="ECO:0000256" key="9">
    <source>
        <dbReference type="SAM" id="Phobius"/>
    </source>
</evidence>
<dbReference type="CDD" id="cd03263">
    <property type="entry name" value="ABC_subfamily_A"/>
    <property type="match status" value="2"/>
</dbReference>
<feature type="transmembrane region" description="Helical" evidence="9">
    <location>
        <begin position="1685"/>
        <end position="1709"/>
    </location>
</feature>
<dbReference type="PANTHER" id="PTHR19229:SF250">
    <property type="entry name" value="ABC TRANSPORTER DOMAIN-CONTAINING PROTEIN-RELATED"/>
    <property type="match status" value="1"/>
</dbReference>
<dbReference type="PANTHER" id="PTHR19229">
    <property type="entry name" value="ATP-BINDING CASSETTE TRANSPORTER SUBFAMILY A ABCA"/>
    <property type="match status" value="1"/>
</dbReference>
<feature type="transmembrane region" description="Helical" evidence="9">
    <location>
        <begin position="1257"/>
        <end position="1277"/>
    </location>
</feature>
<keyword evidence="7 9" id="KW-1133">Transmembrane helix</keyword>
<feature type="transmembrane region" description="Helical" evidence="9">
    <location>
        <begin position="1578"/>
        <end position="1597"/>
    </location>
</feature>
<dbReference type="PROSITE" id="PS00211">
    <property type="entry name" value="ABC_TRANSPORTER_1"/>
    <property type="match status" value="2"/>
</dbReference>
<feature type="transmembrane region" description="Helical" evidence="9">
    <location>
        <begin position="695"/>
        <end position="716"/>
    </location>
</feature>
<feature type="transmembrane region" description="Helical" evidence="9">
    <location>
        <begin position="1617"/>
        <end position="1639"/>
    </location>
</feature>
<feature type="transmembrane region" description="Helical" evidence="9">
    <location>
        <begin position="662"/>
        <end position="683"/>
    </location>
</feature>
<dbReference type="FunFam" id="3.40.50.300:FF:000335">
    <property type="entry name" value="ATP binding cassette subfamily A member 5"/>
    <property type="match status" value="1"/>
</dbReference>
<evidence type="ECO:0000256" key="6">
    <source>
        <dbReference type="ARBA" id="ARBA00022840"/>
    </source>
</evidence>
<evidence type="ECO:0000256" key="1">
    <source>
        <dbReference type="ARBA" id="ARBA00004141"/>
    </source>
</evidence>
<dbReference type="GO" id="GO:0016887">
    <property type="term" value="F:ATP hydrolysis activity"/>
    <property type="evidence" value="ECO:0007669"/>
    <property type="project" value="InterPro"/>
</dbReference>
<evidence type="ECO:0000256" key="7">
    <source>
        <dbReference type="ARBA" id="ARBA00022989"/>
    </source>
</evidence>
<feature type="domain" description="ABC transporter" evidence="10">
    <location>
        <begin position="1857"/>
        <end position="2072"/>
    </location>
</feature>
<dbReference type="InterPro" id="IPR017871">
    <property type="entry name" value="ABC_transporter-like_CS"/>
</dbReference>
<dbReference type="Pfam" id="PF23321">
    <property type="entry name" value="R1_ABCA1"/>
    <property type="match status" value="1"/>
</dbReference>
<evidence type="ECO:0000256" key="4">
    <source>
        <dbReference type="ARBA" id="ARBA00022692"/>
    </source>
</evidence>
<dbReference type="InterPro" id="IPR056264">
    <property type="entry name" value="R2_ABCA1-4-like"/>
</dbReference>
<dbReference type="InterPro" id="IPR027417">
    <property type="entry name" value="P-loop_NTPase"/>
</dbReference>
<keyword evidence="6" id="KW-0067">ATP-binding</keyword>
<feature type="domain" description="ABC transporter" evidence="10">
    <location>
        <begin position="873"/>
        <end position="1091"/>
    </location>
</feature>
<comment type="subcellular location">
    <subcellularLocation>
        <location evidence="1">Membrane</location>
        <topology evidence="1">Multi-pass membrane protein</topology>
    </subcellularLocation>
</comment>
<feature type="transmembrane region" description="Helical" evidence="9">
    <location>
        <begin position="723"/>
        <end position="743"/>
    </location>
</feature>
<comment type="similarity">
    <text evidence="2">Belongs to the ABC transporter superfamily. ABCA family.</text>
</comment>
<dbReference type="GO" id="GO:0016020">
    <property type="term" value="C:membrane"/>
    <property type="evidence" value="ECO:0007669"/>
    <property type="project" value="UniProtKB-SubCell"/>
</dbReference>
<dbReference type="STRING" id="6293.A0A1I8F0M7"/>
<reference evidence="11" key="1">
    <citation type="submission" date="2016-11" db="UniProtKB">
        <authorList>
            <consortium name="WormBaseParasite"/>
        </authorList>
    </citation>
    <scope>IDENTIFICATION</scope>
    <source>
        <strain evidence="11">pt0022</strain>
    </source>
</reference>
<dbReference type="SUPFAM" id="SSF52540">
    <property type="entry name" value="P-loop containing nucleoside triphosphate hydrolases"/>
    <property type="match status" value="2"/>
</dbReference>
<dbReference type="PROSITE" id="PS50893">
    <property type="entry name" value="ABC_TRANSPORTER_2"/>
    <property type="match status" value="2"/>
</dbReference>
<dbReference type="InterPro" id="IPR003593">
    <property type="entry name" value="AAA+_ATPase"/>
</dbReference>
<evidence type="ECO:0000256" key="8">
    <source>
        <dbReference type="ARBA" id="ARBA00023136"/>
    </source>
</evidence>
<dbReference type="SMART" id="SM00382">
    <property type="entry name" value="AAA"/>
    <property type="match status" value="2"/>
</dbReference>
<dbReference type="GO" id="GO:0140359">
    <property type="term" value="F:ABC-type transporter activity"/>
    <property type="evidence" value="ECO:0007669"/>
    <property type="project" value="InterPro"/>
</dbReference>
<feature type="transmembrane region" description="Helical" evidence="9">
    <location>
        <begin position="1721"/>
        <end position="1743"/>
    </location>
</feature>
<keyword evidence="4 9" id="KW-0812">Transmembrane</keyword>
<dbReference type="GO" id="GO:0005524">
    <property type="term" value="F:ATP binding"/>
    <property type="evidence" value="ECO:0007669"/>
    <property type="project" value="UniProtKB-KW"/>
</dbReference>
<feature type="transmembrane region" description="Helical" evidence="9">
    <location>
        <begin position="1786"/>
        <end position="1805"/>
    </location>
</feature>
<organism evidence="11">
    <name type="scientific">Wuchereria bancrofti</name>
    <dbReference type="NCBI Taxonomy" id="6293"/>
    <lineage>
        <taxon>Eukaryota</taxon>
        <taxon>Metazoa</taxon>
        <taxon>Ecdysozoa</taxon>
        <taxon>Nematoda</taxon>
        <taxon>Chromadorea</taxon>
        <taxon>Rhabditida</taxon>
        <taxon>Spirurina</taxon>
        <taxon>Spiruromorpha</taxon>
        <taxon>Filarioidea</taxon>
        <taxon>Onchocercidae</taxon>
        <taxon>Wuchereria</taxon>
    </lineage>
</organism>
<dbReference type="Pfam" id="PF00005">
    <property type="entry name" value="ABC_tran"/>
    <property type="match status" value="2"/>
</dbReference>
<evidence type="ECO:0000256" key="5">
    <source>
        <dbReference type="ARBA" id="ARBA00022741"/>
    </source>
</evidence>
<accession>A0A1I8F0M7</accession>
<feature type="transmembrane region" description="Helical" evidence="9">
    <location>
        <begin position="791"/>
        <end position="814"/>
    </location>
</feature>
<feature type="transmembrane region" description="Helical" evidence="9">
    <location>
        <begin position="1651"/>
        <end position="1673"/>
    </location>
</feature>
<dbReference type="Pfam" id="PF12698">
    <property type="entry name" value="ABC2_membrane_3"/>
    <property type="match status" value="2"/>
</dbReference>
<keyword evidence="5" id="KW-0547">Nucleotide-binding</keyword>
<dbReference type="WBParaSite" id="maker-PairedContig_926-snap-gene-1.14-mRNA-1">
    <property type="protein sequence ID" value="maker-PairedContig_926-snap-gene-1.14-mRNA-1"/>
    <property type="gene ID" value="maker-PairedContig_926-snap-gene-1.14"/>
</dbReference>
<keyword evidence="3" id="KW-0813">Transport</keyword>
<evidence type="ECO:0000313" key="11">
    <source>
        <dbReference type="WBParaSite" id="maker-PairedContig_926-snap-gene-1.14-mRNA-1"/>
    </source>
</evidence>
<dbReference type="InterPro" id="IPR003439">
    <property type="entry name" value="ABC_transporter-like_ATP-bd"/>
</dbReference>
<evidence type="ECO:0000259" key="10">
    <source>
        <dbReference type="PROSITE" id="PS50893"/>
    </source>
</evidence>
<dbReference type="GO" id="GO:0005319">
    <property type="term" value="F:lipid transporter activity"/>
    <property type="evidence" value="ECO:0007669"/>
    <property type="project" value="TreeGrafter"/>
</dbReference>
<dbReference type="Gene3D" id="3.40.50.300">
    <property type="entry name" value="P-loop containing nucleotide triphosphate hydrolases"/>
    <property type="match status" value="2"/>
</dbReference>